<accession>A0A2H1W849</accession>
<protein>
    <submittedName>
        <fullName evidence="1">SFRICE_016924</fullName>
    </submittedName>
</protein>
<dbReference type="AlphaFoldDB" id="A0A2H1W849"/>
<evidence type="ECO:0000313" key="1">
    <source>
        <dbReference type="EMBL" id="SOQ48664.1"/>
    </source>
</evidence>
<name>A0A2H1W849_SPOFR</name>
<reference evidence="1" key="1">
    <citation type="submission" date="2016-07" db="EMBL/GenBank/DDBJ databases">
        <authorList>
            <person name="Bretaudeau A."/>
        </authorList>
    </citation>
    <scope>NUCLEOTIDE SEQUENCE</scope>
    <source>
        <strain evidence="1">Rice</strain>
        <tissue evidence="1">Whole body</tissue>
    </source>
</reference>
<gene>
    <name evidence="1" type="ORF">SFRICE_016924</name>
</gene>
<sequence length="375" mass="41955">MNDCLRFRNETNQKMLLEEKKKLKTSFLRWENHPMISPALGEARGSVRLLLTKIHPVPTPAFRAGAPITPPGRSNPQKKALLGPICGGLMAYYAVCTDAIAAARGHLKHQRRYKCVAGFLGVRNLRVVGESDIGKIGKGGIEIETTIRKLSIDKDLTNTIRINNTYNAIGDLQRALGYDRLMILKKETVDLHSQVLTHMAAHQLDYHPNPQDNQEDFLNFVPHKNFLLCRGCVYKHGSSHICMTPRRETIICGSHKELHSAATSCPATAPTAQSRRVVAGLRNSTDTPGVEDRATISGHRKSRSADGIFQLTFKKIGAVAGQLHNSWAVVARMYRRKHIELLQSIFREQRVKFPKKRRILRRGEIIVVAGLSAQQ</sequence>
<organism evidence="1">
    <name type="scientific">Spodoptera frugiperda</name>
    <name type="common">Fall armyworm</name>
    <dbReference type="NCBI Taxonomy" id="7108"/>
    <lineage>
        <taxon>Eukaryota</taxon>
        <taxon>Metazoa</taxon>
        <taxon>Ecdysozoa</taxon>
        <taxon>Arthropoda</taxon>
        <taxon>Hexapoda</taxon>
        <taxon>Insecta</taxon>
        <taxon>Pterygota</taxon>
        <taxon>Neoptera</taxon>
        <taxon>Endopterygota</taxon>
        <taxon>Lepidoptera</taxon>
        <taxon>Glossata</taxon>
        <taxon>Ditrysia</taxon>
        <taxon>Noctuoidea</taxon>
        <taxon>Noctuidae</taxon>
        <taxon>Amphipyrinae</taxon>
        <taxon>Spodoptera</taxon>
    </lineage>
</organism>
<proteinExistence type="predicted"/>
<dbReference type="EMBL" id="ODYU01006641">
    <property type="protein sequence ID" value="SOQ48664.1"/>
    <property type="molecule type" value="Genomic_DNA"/>
</dbReference>